<organism evidence="1 2">
    <name type="scientific">Hymenobacter gummosus</name>
    <dbReference type="NCBI Taxonomy" id="1776032"/>
    <lineage>
        <taxon>Bacteria</taxon>
        <taxon>Pseudomonadati</taxon>
        <taxon>Bacteroidota</taxon>
        <taxon>Cytophagia</taxon>
        <taxon>Cytophagales</taxon>
        <taxon>Hymenobacteraceae</taxon>
        <taxon>Hymenobacter</taxon>
    </lineage>
</organism>
<gene>
    <name evidence="1" type="ORF">EJV47_17940</name>
</gene>
<evidence type="ECO:0000313" key="1">
    <source>
        <dbReference type="EMBL" id="RTQ47803.1"/>
    </source>
</evidence>
<evidence type="ECO:0000313" key="2">
    <source>
        <dbReference type="Proteomes" id="UP000282184"/>
    </source>
</evidence>
<protein>
    <submittedName>
        <fullName evidence="1">Uncharacterized protein</fullName>
    </submittedName>
</protein>
<dbReference type="OrthoDB" id="8859217at2"/>
<reference evidence="1 2" key="1">
    <citation type="submission" date="2018-12" db="EMBL/GenBank/DDBJ databases">
        <title>Hymenobacter gummosus sp. nov., isolated from a spring.</title>
        <authorList>
            <person name="Nie L."/>
        </authorList>
    </citation>
    <scope>NUCLEOTIDE SEQUENCE [LARGE SCALE GENOMIC DNA]</scope>
    <source>
        <strain evidence="1 2">KCTC 52166</strain>
    </source>
</reference>
<accession>A0A3S0QGF1</accession>
<comment type="caution">
    <text evidence="1">The sequence shown here is derived from an EMBL/GenBank/DDBJ whole genome shotgun (WGS) entry which is preliminary data.</text>
</comment>
<proteinExistence type="predicted"/>
<dbReference type="Proteomes" id="UP000282184">
    <property type="component" value="Unassembled WGS sequence"/>
</dbReference>
<dbReference type="EMBL" id="RXOF01000011">
    <property type="protein sequence ID" value="RTQ47803.1"/>
    <property type="molecule type" value="Genomic_DNA"/>
</dbReference>
<sequence>MFQSDRLPSKPEAFGYKQTWLAVKDADPFELLHDVNVRQGQVYAANWQEGLAQGDTFISPAIGPWTLVINPLVMVDLTEPQTQAFLSALSRRFGEVQFFGNHRVAGYGAWGRFVGGVPTRLFSTADGVTRLNQGPLADLELRYIADRKQQYAEEGFDFPEDELSWLGDEDDVMEMAGLWSINPQTLDEQPETLELGLLIVPSRSRG</sequence>
<keyword evidence="2" id="KW-1185">Reference proteome</keyword>
<dbReference type="RefSeq" id="WP_126694561.1">
    <property type="nucleotide sequence ID" value="NZ_RXOF01000011.1"/>
</dbReference>
<dbReference type="AlphaFoldDB" id="A0A3S0QGF1"/>
<name>A0A3S0QGF1_9BACT</name>